<accession>A0A1Q9AKH0</accession>
<dbReference type="Pfam" id="PF03472">
    <property type="entry name" value="Autoind_bind"/>
    <property type="match status" value="1"/>
</dbReference>
<name>A0A1Q9AKH0_9HYPH</name>
<evidence type="ECO:0000256" key="2">
    <source>
        <dbReference type="ARBA" id="ARBA00023125"/>
    </source>
</evidence>
<evidence type="ECO:0000256" key="1">
    <source>
        <dbReference type="ARBA" id="ARBA00023015"/>
    </source>
</evidence>
<dbReference type="SUPFAM" id="SSF46894">
    <property type="entry name" value="C-terminal effector domain of the bipartite response regulators"/>
    <property type="match status" value="1"/>
</dbReference>
<dbReference type="SMART" id="SM00421">
    <property type="entry name" value="HTH_LUXR"/>
    <property type="match status" value="1"/>
</dbReference>
<dbReference type="PANTHER" id="PTHR44688:SF16">
    <property type="entry name" value="DNA-BINDING TRANSCRIPTIONAL ACTIVATOR DEVR_DOSR"/>
    <property type="match status" value="1"/>
</dbReference>
<evidence type="ECO:0000256" key="3">
    <source>
        <dbReference type="ARBA" id="ARBA00023163"/>
    </source>
</evidence>
<gene>
    <name evidence="5" type="ORF">BJF92_09100</name>
</gene>
<dbReference type="Proteomes" id="UP000186143">
    <property type="component" value="Unassembled WGS sequence"/>
</dbReference>
<dbReference type="SUPFAM" id="SSF75516">
    <property type="entry name" value="Pheromone-binding domain of LuxR-like quorum-sensing transcription factors"/>
    <property type="match status" value="1"/>
</dbReference>
<dbReference type="Pfam" id="PF00196">
    <property type="entry name" value="GerE"/>
    <property type="match status" value="1"/>
</dbReference>
<dbReference type="Gene3D" id="1.10.10.10">
    <property type="entry name" value="Winged helix-like DNA-binding domain superfamily/Winged helix DNA-binding domain"/>
    <property type="match status" value="1"/>
</dbReference>
<sequence>MPDLEDAFYRVVDILDDETASPESVPDLLRTVCSLYGLNSAAYFGVNVSEQEQGEPYLAVTYSSEWVAHYRIQKFVDIDPVIREGFSSMLPIVWSAYDARSPRLKRFFGEAAEFGVGKRGLTIPIRGRSGDRALFTITSDQNLVDWSGSQRRFERDFQMLAFHLHQRILRARGVERPVPKLAPRELECLKWRAAGKCNWSTAQIMGISAKTVACYLETARVKLDASNTTHAVAKAITYNLFTIAH</sequence>
<dbReference type="InterPro" id="IPR005143">
    <property type="entry name" value="TF_LuxR_autoind-bd_dom"/>
</dbReference>
<reference evidence="5 6" key="1">
    <citation type="submission" date="2016-09" db="EMBL/GenBank/DDBJ databases">
        <title>Rhizobium sp. nov., a novel species isolated from the rice rhizosphere.</title>
        <authorList>
            <person name="Zhao J."/>
            <person name="Zhang X."/>
        </authorList>
    </citation>
    <scope>NUCLEOTIDE SEQUENCE [LARGE SCALE GENOMIC DNA]</scope>
    <source>
        <strain evidence="5 6">MH17</strain>
    </source>
</reference>
<dbReference type="PANTHER" id="PTHR44688">
    <property type="entry name" value="DNA-BINDING TRANSCRIPTIONAL ACTIVATOR DEVR_DOSR"/>
    <property type="match status" value="1"/>
</dbReference>
<keyword evidence="3" id="KW-0804">Transcription</keyword>
<evidence type="ECO:0000259" key="4">
    <source>
        <dbReference type="PROSITE" id="PS50043"/>
    </source>
</evidence>
<dbReference type="InterPro" id="IPR036388">
    <property type="entry name" value="WH-like_DNA-bd_sf"/>
</dbReference>
<dbReference type="InterPro" id="IPR036693">
    <property type="entry name" value="TF_LuxR_autoind-bd_dom_sf"/>
</dbReference>
<proteinExistence type="predicted"/>
<keyword evidence="1" id="KW-0805">Transcription regulation</keyword>
<dbReference type="OrthoDB" id="9803630at2"/>
<organism evidence="5 6">
    <name type="scientific">Xaviernesmea rhizosphaerae</name>
    <dbReference type="NCBI Taxonomy" id="1672749"/>
    <lineage>
        <taxon>Bacteria</taxon>
        <taxon>Pseudomonadati</taxon>
        <taxon>Pseudomonadota</taxon>
        <taxon>Alphaproteobacteria</taxon>
        <taxon>Hyphomicrobiales</taxon>
        <taxon>Rhizobiaceae</taxon>
        <taxon>Rhizobium/Agrobacterium group</taxon>
        <taxon>Xaviernesmea</taxon>
    </lineage>
</organism>
<dbReference type="STRING" id="1672749.BJF92_09100"/>
<dbReference type="AlphaFoldDB" id="A0A1Q9AKH0"/>
<dbReference type="GO" id="GO:0006355">
    <property type="term" value="P:regulation of DNA-templated transcription"/>
    <property type="evidence" value="ECO:0007669"/>
    <property type="project" value="InterPro"/>
</dbReference>
<comment type="caution">
    <text evidence="5">The sequence shown here is derived from an EMBL/GenBank/DDBJ whole genome shotgun (WGS) entry which is preliminary data.</text>
</comment>
<dbReference type="GO" id="GO:0003677">
    <property type="term" value="F:DNA binding"/>
    <property type="evidence" value="ECO:0007669"/>
    <property type="project" value="UniProtKB-KW"/>
</dbReference>
<dbReference type="Gene3D" id="3.30.450.80">
    <property type="entry name" value="Transcription factor LuxR-like, autoinducer-binding domain"/>
    <property type="match status" value="1"/>
</dbReference>
<protein>
    <recommendedName>
        <fullName evidence="4">HTH luxR-type domain-containing protein</fullName>
    </recommendedName>
</protein>
<evidence type="ECO:0000313" key="5">
    <source>
        <dbReference type="EMBL" id="OLP55780.1"/>
    </source>
</evidence>
<dbReference type="CDD" id="cd06170">
    <property type="entry name" value="LuxR_C_like"/>
    <property type="match status" value="1"/>
</dbReference>
<dbReference type="RefSeq" id="WP_075634515.1">
    <property type="nucleotide sequence ID" value="NZ_MKIO01000026.1"/>
</dbReference>
<keyword evidence="2" id="KW-0238">DNA-binding</keyword>
<dbReference type="InterPro" id="IPR016032">
    <property type="entry name" value="Sig_transdc_resp-reg_C-effctor"/>
</dbReference>
<feature type="domain" description="HTH luxR-type" evidence="4">
    <location>
        <begin position="174"/>
        <end position="239"/>
    </location>
</feature>
<dbReference type="PROSITE" id="PS50043">
    <property type="entry name" value="HTH_LUXR_2"/>
    <property type="match status" value="1"/>
</dbReference>
<dbReference type="InterPro" id="IPR000792">
    <property type="entry name" value="Tscrpt_reg_LuxR_C"/>
</dbReference>
<dbReference type="EMBL" id="MKIO01000026">
    <property type="protein sequence ID" value="OLP55780.1"/>
    <property type="molecule type" value="Genomic_DNA"/>
</dbReference>
<evidence type="ECO:0000313" key="6">
    <source>
        <dbReference type="Proteomes" id="UP000186143"/>
    </source>
</evidence>